<feature type="compositionally biased region" description="Polar residues" evidence="1">
    <location>
        <begin position="89"/>
        <end position="104"/>
    </location>
</feature>
<name>A0A067ECK8_CITSI</name>
<sequence>MKPIKLKTPPEQIQTITRVMFDIVKKTVLSPLPKLGERVKSGASGLTGKSHMKIVLRWMSERQKLRLVCNHVGPHKQIPYTTWFAKPNNLKQPKSGNDPSPLQP</sequence>
<evidence type="ECO:0000313" key="3">
    <source>
        <dbReference type="Proteomes" id="UP000027120"/>
    </source>
</evidence>
<protein>
    <submittedName>
        <fullName evidence="2">Uncharacterized protein</fullName>
    </submittedName>
</protein>
<dbReference type="EMBL" id="KK785137">
    <property type="protein sequence ID" value="KDO48641.1"/>
    <property type="molecule type" value="Genomic_DNA"/>
</dbReference>
<dbReference type="STRING" id="2711.A0A067ECK8"/>
<reference evidence="2 3" key="1">
    <citation type="submission" date="2014-04" db="EMBL/GenBank/DDBJ databases">
        <authorList>
            <consortium name="International Citrus Genome Consortium"/>
            <person name="Gmitter F."/>
            <person name="Chen C."/>
            <person name="Farmerie W."/>
            <person name="Harkins T."/>
            <person name="Desany B."/>
            <person name="Mohiuddin M."/>
            <person name="Kodira C."/>
            <person name="Borodovsky M."/>
            <person name="Lomsadze A."/>
            <person name="Burns P."/>
            <person name="Jenkins J."/>
            <person name="Prochnik S."/>
            <person name="Shu S."/>
            <person name="Chapman J."/>
            <person name="Pitluck S."/>
            <person name="Schmutz J."/>
            <person name="Rokhsar D."/>
        </authorList>
    </citation>
    <scope>NUCLEOTIDE SEQUENCE</scope>
</reference>
<dbReference type="Proteomes" id="UP000027120">
    <property type="component" value="Unassembled WGS sequence"/>
</dbReference>
<evidence type="ECO:0000313" key="2">
    <source>
        <dbReference type="EMBL" id="KDO48641.1"/>
    </source>
</evidence>
<accession>A0A067ECK8</accession>
<organism evidence="2 3">
    <name type="scientific">Citrus sinensis</name>
    <name type="common">Sweet orange</name>
    <name type="synonym">Citrus aurantium var. sinensis</name>
    <dbReference type="NCBI Taxonomy" id="2711"/>
    <lineage>
        <taxon>Eukaryota</taxon>
        <taxon>Viridiplantae</taxon>
        <taxon>Streptophyta</taxon>
        <taxon>Embryophyta</taxon>
        <taxon>Tracheophyta</taxon>
        <taxon>Spermatophyta</taxon>
        <taxon>Magnoliopsida</taxon>
        <taxon>eudicotyledons</taxon>
        <taxon>Gunneridae</taxon>
        <taxon>Pentapetalae</taxon>
        <taxon>rosids</taxon>
        <taxon>malvids</taxon>
        <taxon>Sapindales</taxon>
        <taxon>Rutaceae</taxon>
        <taxon>Aurantioideae</taxon>
        <taxon>Citrus</taxon>
    </lineage>
</organism>
<evidence type="ECO:0000256" key="1">
    <source>
        <dbReference type="SAM" id="MobiDB-lite"/>
    </source>
</evidence>
<dbReference type="PANTHER" id="PTHR35110">
    <property type="entry name" value="EXPRESSED PROTEIN"/>
    <property type="match status" value="1"/>
</dbReference>
<dbReference type="AlphaFoldDB" id="A0A067ECK8"/>
<keyword evidence="3" id="KW-1185">Reference proteome</keyword>
<gene>
    <name evidence="2" type="ORF">CISIN_1g038504mg</name>
</gene>
<proteinExistence type="predicted"/>
<feature type="region of interest" description="Disordered" evidence="1">
    <location>
        <begin position="84"/>
        <end position="104"/>
    </location>
</feature>
<dbReference type="PANTHER" id="PTHR35110:SF3">
    <property type="entry name" value="OS08G0360000 PROTEIN"/>
    <property type="match status" value="1"/>
</dbReference>